<dbReference type="InterPro" id="IPR013328">
    <property type="entry name" value="6PGD_dom2"/>
</dbReference>
<protein>
    <recommendedName>
        <fullName evidence="3 10">2-dehydropantoate 2-reductase</fullName>
        <ecNumber evidence="3 10">1.1.1.169</ecNumber>
    </recommendedName>
    <alternativeName>
        <fullName evidence="7 10">Ketopantoate reductase</fullName>
    </alternativeName>
</protein>
<dbReference type="PANTHER" id="PTHR43765:SF2">
    <property type="entry name" value="2-DEHYDROPANTOATE 2-REDUCTASE"/>
    <property type="match status" value="1"/>
</dbReference>
<dbReference type="InterPro" id="IPR003710">
    <property type="entry name" value="ApbA"/>
</dbReference>
<dbReference type="Proteomes" id="UP000831768">
    <property type="component" value="Chromosome"/>
</dbReference>
<dbReference type="EC" id="1.1.1.169" evidence="3 10"/>
<dbReference type="GO" id="GO:0015937">
    <property type="term" value="P:coenzyme A biosynthetic process"/>
    <property type="evidence" value="ECO:0007669"/>
    <property type="project" value="UniProtKB-KW"/>
</dbReference>
<dbReference type="InterPro" id="IPR013752">
    <property type="entry name" value="KPA_reductase"/>
</dbReference>
<dbReference type="AlphaFoldDB" id="A0A8U0A059"/>
<reference evidence="13" key="1">
    <citation type="submission" date="2022-04" db="EMBL/GenBank/DDBJ databases">
        <title>Halocatena sp. nov., isolated from a salt lake.</title>
        <authorList>
            <person name="Cui H.-L."/>
        </authorList>
    </citation>
    <scope>NUCLEOTIDE SEQUENCE</scope>
    <source>
        <strain evidence="13">AD-1</strain>
    </source>
</reference>
<gene>
    <name evidence="13" type="ORF">MW046_09205</name>
</gene>
<evidence type="ECO:0000256" key="2">
    <source>
        <dbReference type="ARBA" id="ARBA00007870"/>
    </source>
</evidence>
<dbReference type="GO" id="GO:0008677">
    <property type="term" value="F:2-dehydropantoate 2-reductase activity"/>
    <property type="evidence" value="ECO:0007669"/>
    <property type="project" value="UniProtKB-EC"/>
</dbReference>
<comment type="catalytic activity">
    <reaction evidence="8">
        <text>(R)-pantoate + NADP(+) = 2-dehydropantoate + NADPH + H(+)</text>
        <dbReference type="Rhea" id="RHEA:16233"/>
        <dbReference type="ChEBI" id="CHEBI:11561"/>
        <dbReference type="ChEBI" id="CHEBI:15378"/>
        <dbReference type="ChEBI" id="CHEBI:15980"/>
        <dbReference type="ChEBI" id="CHEBI:57783"/>
        <dbReference type="ChEBI" id="CHEBI:58349"/>
        <dbReference type="EC" id="1.1.1.169"/>
    </reaction>
    <physiologicalReaction direction="right-to-left" evidence="8">
        <dbReference type="Rhea" id="RHEA:16235"/>
    </physiologicalReaction>
</comment>
<comment type="pathway">
    <text evidence="1 10">Cofactor biosynthesis; coenzyme A biosynthesis.</text>
</comment>
<dbReference type="KEGG" id="haad:MW046_09205"/>
<evidence type="ECO:0000259" key="12">
    <source>
        <dbReference type="Pfam" id="PF08546"/>
    </source>
</evidence>
<comment type="function">
    <text evidence="10">Catalyzes the NADPH-dependent reduction of ketopantoate into pantoic acid.</text>
</comment>
<dbReference type="InterPro" id="IPR013332">
    <property type="entry name" value="KPR_N"/>
</dbReference>
<keyword evidence="6 10" id="KW-0560">Oxidoreductase</keyword>
<dbReference type="Pfam" id="PF02558">
    <property type="entry name" value="ApbA"/>
    <property type="match status" value="1"/>
</dbReference>
<dbReference type="GO" id="GO:0005737">
    <property type="term" value="C:cytoplasm"/>
    <property type="evidence" value="ECO:0007669"/>
    <property type="project" value="TreeGrafter"/>
</dbReference>
<dbReference type="Gene3D" id="3.40.50.720">
    <property type="entry name" value="NAD(P)-binding Rossmann-like Domain"/>
    <property type="match status" value="1"/>
</dbReference>
<keyword evidence="5 10" id="KW-0173">Coenzyme A biosynthesis</keyword>
<evidence type="ECO:0000256" key="3">
    <source>
        <dbReference type="ARBA" id="ARBA00013014"/>
    </source>
</evidence>
<dbReference type="PANTHER" id="PTHR43765">
    <property type="entry name" value="2-DEHYDROPANTOATE 2-REDUCTASE-RELATED"/>
    <property type="match status" value="1"/>
</dbReference>
<evidence type="ECO:0000256" key="8">
    <source>
        <dbReference type="ARBA" id="ARBA00047506"/>
    </source>
</evidence>
<dbReference type="GO" id="GO:0050661">
    <property type="term" value="F:NADP binding"/>
    <property type="evidence" value="ECO:0007669"/>
    <property type="project" value="TreeGrafter"/>
</dbReference>
<evidence type="ECO:0000256" key="10">
    <source>
        <dbReference type="RuleBase" id="RU362068"/>
    </source>
</evidence>
<keyword evidence="14" id="KW-1185">Reference proteome</keyword>
<evidence type="ECO:0000313" key="14">
    <source>
        <dbReference type="Proteomes" id="UP000831768"/>
    </source>
</evidence>
<keyword evidence="4 10" id="KW-0521">NADP</keyword>
<dbReference type="GeneID" id="71928222"/>
<evidence type="ECO:0000256" key="7">
    <source>
        <dbReference type="ARBA" id="ARBA00032024"/>
    </source>
</evidence>
<feature type="domain" description="Ketopantoate reductase C-terminal" evidence="12">
    <location>
        <begin position="172"/>
        <end position="285"/>
    </location>
</feature>
<comment type="catalytic activity">
    <reaction evidence="9">
        <text>(R)-pantoate + NAD(+) = 2-dehydropantoate + NADH + H(+)</text>
        <dbReference type="Rhea" id="RHEA:61292"/>
        <dbReference type="ChEBI" id="CHEBI:11561"/>
        <dbReference type="ChEBI" id="CHEBI:15378"/>
        <dbReference type="ChEBI" id="CHEBI:15980"/>
        <dbReference type="ChEBI" id="CHEBI:57540"/>
        <dbReference type="ChEBI" id="CHEBI:57945"/>
    </reaction>
    <physiologicalReaction direction="right-to-left" evidence="9">
        <dbReference type="Rhea" id="RHEA:61294"/>
    </physiologicalReaction>
</comment>
<dbReference type="GO" id="GO:0015940">
    <property type="term" value="P:pantothenate biosynthetic process"/>
    <property type="evidence" value="ECO:0007669"/>
    <property type="project" value="InterPro"/>
</dbReference>
<evidence type="ECO:0000313" key="13">
    <source>
        <dbReference type="EMBL" id="UPM42139.1"/>
    </source>
</evidence>
<evidence type="ECO:0000256" key="9">
    <source>
        <dbReference type="ARBA" id="ARBA00048196"/>
    </source>
</evidence>
<dbReference type="Pfam" id="PF08546">
    <property type="entry name" value="ApbA_C"/>
    <property type="match status" value="1"/>
</dbReference>
<dbReference type="InterPro" id="IPR008927">
    <property type="entry name" value="6-PGluconate_DH-like_C_sf"/>
</dbReference>
<comment type="similarity">
    <text evidence="2 10">Belongs to the ketopantoate reductase family.</text>
</comment>
<dbReference type="InterPro" id="IPR050838">
    <property type="entry name" value="Ketopantoate_reductase"/>
</dbReference>
<proteinExistence type="inferred from homology"/>
<dbReference type="RefSeq" id="WP_247992817.1">
    <property type="nucleotide sequence ID" value="NZ_CP096019.1"/>
</dbReference>
<dbReference type="InterPro" id="IPR036291">
    <property type="entry name" value="NAD(P)-bd_dom_sf"/>
</dbReference>
<accession>A0A8U0A059</accession>
<dbReference type="EMBL" id="CP096019">
    <property type="protein sequence ID" value="UPM42139.1"/>
    <property type="molecule type" value="Genomic_DNA"/>
</dbReference>
<evidence type="ECO:0000256" key="4">
    <source>
        <dbReference type="ARBA" id="ARBA00022857"/>
    </source>
</evidence>
<sequence length="293" mass="31037">MKILVFGAGSLGSLIGGMLARVHDVTMVGRKPHMRSVRDGGLVVEGKMDVRVTPNARTTVPASASVDLAIVTVKSFDTSQAARALVRCEPHAVLSLQNGLGNERILSEHLDGVLAGTCTYGATYEPGRVRCTGVGEIVLGPPDGGRSKHADRVASAFEAAGLIATVAEDMPRRLWEKLAVNTGINAPTALARIKNGELDAGPATEIAETAARETAHAARQEGIDLTGDEVVEAVRRVIDATADNTSSMLQDVRSERPTEIDAINGYVAEYDDTPVNTTLAGLLRAWEHERGLR</sequence>
<evidence type="ECO:0000256" key="1">
    <source>
        <dbReference type="ARBA" id="ARBA00004724"/>
    </source>
</evidence>
<feature type="domain" description="Ketopantoate reductase N-terminal" evidence="11">
    <location>
        <begin position="3"/>
        <end position="143"/>
    </location>
</feature>
<dbReference type="SUPFAM" id="SSF51735">
    <property type="entry name" value="NAD(P)-binding Rossmann-fold domains"/>
    <property type="match status" value="1"/>
</dbReference>
<evidence type="ECO:0000259" key="11">
    <source>
        <dbReference type="Pfam" id="PF02558"/>
    </source>
</evidence>
<organism evidence="13 14">
    <name type="scientific">Halocatena salina</name>
    <dbReference type="NCBI Taxonomy" id="2934340"/>
    <lineage>
        <taxon>Archaea</taxon>
        <taxon>Methanobacteriati</taxon>
        <taxon>Methanobacteriota</taxon>
        <taxon>Stenosarchaea group</taxon>
        <taxon>Halobacteria</taxon>
        <taxon>Halobacteriales</taxon>
        <taxon>Natronomonadaceae</taxon>
        <taxon>Halocatena</taxon>
    </lineage>
</organism>
<evidence type="ECO:0000256" key="5">
    <source>
        <dbReference type="ARBA" id="ARBA00022993"/>
    </source>
</evidence>
<dbReference type="SUPFAM" id="SSF48179">
    <property type="entry name" value="6-phosphogluconate dehydrogenase C-terminal domain-like"/>
    <property type="match status" value="1"/>
</dbReference>
<dbReference type="Gene3D" id="1.10.1040.10">
    <property type="entry name" value="N-(1-d-carboxylethyl)-l-norvaline Dehydrogenase, domain 2"/>
    <property type="match status" value="1"/>
</dbReference>
<dbReference type="NCBIfam" id="TIGR00745">
    <property type="entry name" value="apbA_panE"/>
    <property type="match status" value="1"/>
</dbReference>
<name>A0A8U0A059_9EURY</name>
<evidence type="ECO:0000256" key="6">
    <source>
        <dbReference type="ARBA" id="ARBA00023002"/>
    </source>
</evidence>